<proteinExistence type="predicted"/>
<feature type="signal peptide" evidence="2">
    <location>
        <begin position="1"/>
        <end position="23"/>
    </location>
</feature>
<dbReference type="SUPFAM" id="SSF63829">
    <property type="entry name" value="Calcium-dependent phosphotriesterase"/>
    <property type="match status" value="1"/>
</dbReference>
<sequence>MKKTLLTGILFSTLLLGSNYLHAQIDDKKGIVAKGAELTKVQDGFSFTEGPAINRQGDVFFTDQPNDKIYKWNPNSNQITLFKEGAGRSNGLYFQLDGKLIAAADLNNELWEIDPFTGKEKVLVPSFRSKKLNGPNDIWVRPKGGLYFTDPLYPRPYWEGIRGKESEQDGQHVYFLSADRSELFRVAEDLKQPNGIIGTPDGKTLYVADIGDKKTWKYDIQEDGYLTNKTLFCEMGSDGMTLDDRGNVYLTGKGVTVFNSRGEQIAHIPVPENWTANVTFGALDRRTLFITAMGSVYTLKMKARGVW</sequence>
<protein>
    <submittedName>
        <fullName evidence="4">Gluconolactonase</fullName>
    </submittedName>
</protein>
<dbReference type="GO" id="GO:0016787">
    <property type="term" value="F:hydrolase activity"/>
    <property type="evidence" value="ECO:0007669"/>
    <property type="project" value="UniProtKB-KW"/>
</dbReference>
<dbReference type="Pfam" id="PF08450">
    <property type="entry name" value="SGL"/>
    <property type="match status" value="1"/>
</dbReference>
<evidence type="ECO:0000313" key="4">
    <source>
        <dbReference type="EMBL" id="AMQ56940.1"/>
    </source>
</evidence>
<feature type="chain" id="PRO_5007494259" evidence="2">
    <location>
        <begin position="24"/>
        <end position="307"/>
    </location>
</feature>
<dbReference type="InterPro" id="IPR013658">
    <property type="entry name" value="SGL"/>
</dbReference>
<evidence type="ECO:0000259" key="3">
    <source>
        <dbReference type="Pfam" id="PF08450"/>
    </source>
</evidence>
<dbReference type="Proteomes" id="UP000073816">
    <property type="component" value="Chromosome"/>
</dbReference>
<keyword evidence="2" id="KW-0732">Signal</keyword>
<dbReference type="EMBL" id="CP012836">
    <property type="protein sequence ID" value="AMQ56940.1"/>
    <property type="molecule type" value="Genomic_DNA"/>
</dbReference>
<keyword evidence="1" id="KW-0378">Hydrolase</keyword>
<reference evidence="5" key="1">
    <citation type="submission" date="2015-09" db="EMBL/GenBank/DDBJ databases">
        <title>Complete sequence of Algoriphagus sp. M8-2.</title>
        <authorList>
            <person name="Shintani M."/>
        </authorList>
    </citation>
    <scope>NUCLEOTIDE SEQUENCE [LARGE SCALE GENOMIC DNA]</scope>
    <source>
        <strain evidence="5">M8-2</strain>
    </source>
</reference>
<keyword evidence="5" id="KW-1185">Reference proteome</keyword>
<feature type="domain" description="SMP-30/Gluconolactonase/LRE-like region" evidence="3">
    <location>
        <begin position="47"/>
        <end position="292"/>
    </location>
</feature>
<dbReference type="Gene3D" id="2.120.10.30">
    <property type="entry name" value="TolB, C-terminal domain"/>
    <property type="match status" value="1"/>
</dbReference>
<evidence type="ECO:0000256" key="1">
    <source>
        <dbReference type="ARBA" id="ARBA00022801"/>
    </source>
</evidence>
<dbReference type="PANTHER" id="PTHR47572">
    <property type="entry name" value="LIPOPROTEIN-RELATED"/>
    <property type="match status" value="1"/>
</dbReference>
<dbReference type="AlphaFoldDB" id="A0A142EP85"/>
<accession>A0A142EP85</accession>
<evidence type="ECO:0000313" key="5">
    <source>
        <dbReference type="Proteomes" id="UP000073816"/>
    </source>
</evidence>
<reference evidence="4 5" key="2">
    <citation type="journal article" date="2016" name="Genome Announc.">
        <title>Complete Genome Sequence of Algoriphagus sp. Strain M8-2, Isolated from a Brackish Lake.</title>
        <authorList>
            <person name="Muraguchi Y."/>
            <person name="Kushimoto K."/>
            <person name="Ohtsubo Y."/>
            <person name="Suzuki T."/>
            <person name="Dohra H."/>
            <person name="Kimbara K."/>
            <person name="Shintani M."/>
        </authorList>
    </citation>
    <scope>NUCLEOTIDE SEQUENCE [LARGE SCALE GENOMIC DNA]</scope>
    <source>
        <strain evidence="4 5">M8-2</strain>
    </source>
</reference>
<dbReference type="PATRIC" id="fig|1727163.4.peg.2279"/>
<evidence type="ECO:0000256" key="2">
    <source>
        <dbReference type="SAM" id="SignalP"/>
    </source>
</evidence>
<name>A0A142EP85_9BACT</name>
<gene>
    <name evidence="4" type="ORF">AO498_10905</name>
</gene>
<dbReference type="RefSeq" id="WP_067547313.1">
    <property type="nucleotide sequence ID" value="NZ_CP012836.1"/>
</dbReference>
<organism evidence="4 5">
    <name type="scientific">Algoriphagus sanaruensis</name>
    <dbReference type="NCBI Taxonomy" id="1727163"/>
    <lineage>
        <taxon>Bacteria</taxon>
        <taxon>Pseudomonadati</taxon>
        <taxon>Bacteroidota</taxon>
        <taxon>Cytophagia</taxon>
        <taxon>Cytophagales</taxon>
        <taxon>Cyclobacteriaceae</taxon>
        <taxon>Algoriphagus</taxon>
    </lineage>
</organism>
<dbReference type="STRING" id="1727163.AO498_10905"/>
<dbReference type="OrthoDB" id="241638at2"/>
<dbReference type="InterPro" id="IPR011042">
    <property type="entry name" value="6-blade_b-propeller_TolB-like"/>
</dbReference>
<dbReference type="KEGG" id="alm:AO498_10905"/>
<dbReference type="PANTHER" id="PTHR47572:SF4">
    <property type="entry name" value="LACTONASE DRP35"/>
    <property type="match status" value="1"/>
</dbReference>
<dbReference type="InterPro" id="IPR051262">
    <property type="entry name" value="SMP-30/CGR1_Lactonase"/>
</dbReference>